<protein>
    <submittedName>
        <fullName evidence="3">(Mediterranean fruit fly) hypothetical protein</fullName>
    </submittedName>
</protein>
<feature type="region of interest" description="Disordered" evidence="1">
    <location>
        <begin position="518"/>
        <end position="567"/>
    </location>
</feature>
<dbReference type="InterPro" id="IPR003604">
    <property type="entry name" value="Matrin/U1-like-C_Znf_C2H2"/>
</dbReference>
<reference evidence="3" key="1">
    <citation type="submission" date="2020-11" db="EMBL/GenBank/DDBJ databases">
        <authorList>
            <person name="Whitehead M."/>
        </authorList>
    </citation>
    <scope>NUCLEOTIDE SEQUENCE</scope>
    <source>
        <strain evidence="3">EGII</strain>
    </source>
</reference>
<accession>A0A811U9W4</accession>
<dbReference type="Proteomes" id="UP000606786">
    <property type="component" value="Unassembled WGS sequence"/>
</dbReference>
<dbReference type="EMBL" id="CAJHJT010000001">
    <property type="protein sequence ID" value="CAD6994747.1"/>
    <property type="molecule type" value="Genomic_DNA"/>
</dbReference>
<feature type="domain" description="U1-type" evidence="2">
    <location>
        <begin position="211"/>
        <end position="243"/>
    </location>
</feature>
<gene>
    <name evidence="3" type="ORF">CCAP1982_LOCUS3480</name>
</gene>
<evidence type="ECO:0000256" key="1">
    <source>
        <dbReference type="SAM" id="MobiDB-lite"/>
    </source>
</evidence>
<proteinExistence type="predicted"/>
<evidence type="ECO:0000313" key="3">
    <source>
        <dbReference type="EMBL" id="CAD6994747.1"/>
    </source>
</evidence>
<dbReference type="GO" id="GO:0003676">
    <property type="term" value="F:nucleic acid binding"/>
    <property type="evidence" value="ECO:0007669"/>
    <property type="project" value="InterPro"/>
</dbReference>
<feature type="compositionally biased region" description="Polar residues" evidence="1">
    <location>
        <begin position="543"/>
        <end position="565"/>
    </location>
</feature>
<organism evidence="3 4">
    <name type="scientific">Ceratitis capitata</name>
    <name type="common">Mediterranean fruit fly</name>
    <name type="synonym">Tephritis capitata</name>
    <dbReference type="NCBI Taxonomy" id="7213"/>
    <lineage>
        <taxon>Eukaryota</taxon>
        <taxon>Metazoa</taxon>
        <taxon>Ecdysozoa</taxon>
        <taxon>Arthropoda</taxon>
        <taxon>Hexapoda</taxon>
        <taxon>Insecta</taxon>
        <taxon>Pterygota</taxon>
        <taxon>Neoptera</taxon>
        <taxon>Endopterygota</taxon>
        <taxon>Diptera</taxon>
        <taxon>Brachycera</taxon>
        <taxon>Muscomorpha</taxon>
        <taxon>Tephritoidea</taxon>
        <taxon>Tephritidae</taxon>
        <taxon>Ceratitis</taxon>
        <taxon>Ceratitis</taxon>
    </lineage>
</organism>
<dbReference type="AlphaFoldDB" id="A0A811U9W4"/>
<evidence type="ECO:0000259" key="2">
    <source>
        <dbReference type="SMART" id="SM00451"/>
    </source>
</evidence>
<evidence type="ECO:0000313" key="4">
    <source>
        <dbReference type="Proteomes" id="UP000606786"/>
    </source>
</evidence>
<feature type="domain" description="U1-type" evidence="2">
    <location>
        <begin position="354"/>
        <end position="387"/>
    </location>
</feature>
<dbReference type="GO" id="GO:0008270">
    <property type="term" value="F:zinc ion binding"/>
    <property type="evidence" value="ECO:0007669"/>
    <property type="project" value="InterPro"/>
</dbReference>
<sequence length="972" mass="112978">MTAPDVIEETLLNNDEFFSLIPHLELEELLMIQINKDGAWDFLFKASFDKTNELKTLTCVACDELLDYKKFSIHLKQNSHELAMKNIKQFYHPYYTNNDDEEKNENDADAAAALENDKENNKEQANSSPCSDSITISKSKLIAESIRKFQGDLKLDSFKDPLLKTVLTKDVMNPEDFLVEVKLPLDDLLNLEFCVEKDKWFRMVTVNKIAHTKFYCALCSKFCFGIITVEDHLKGYTHKKAQIGCIGIRSSRYKDLTKNCIYGYGEEFAIKTKRQLTKSLVNKNDEVKEENDDEIKQEQIDNPNEETKPTLAADIAEKVKNIKEKMHSQSKDNVEGLIGVEYVIKILKTPTDKYPRYECCLCETVLNENRMQGHLTGYNHRLKYCELHYPDTIEKFKDLIGHCKYMDYFNAMNYALSKIASAIEQHHGRSTPYVVSSTTFTKMRSELIAELYSYPNACQQHGPSFINVIEKQEIKSVASGQTDYVVQNNNHARFVESPEDKMYLRVYRKCHDPKLRNEENFVATRKRKRSKSPPSKTKYAKSMSRSQPPVSSKQYSQKSAKTVNRSPHYDDEVTVTISEIERMYREYRKNPESHPLYDEEWNDFWRQRKEQLISQGIDHRSYNYQPEWVKYFKTRLEELFEKELYDSRMEVRDRYSNYENKSVTINNLSIKSKNVHGEHPYSHSTRSNHLEETKDVTDGKPTVIHVLRLLTALEEYLGSLGSKVMDLLSKALIFEKNCSNSIELEQKILTYENCTLLETAVEKLKGILFAGLLDDSKIQGFKRIIDYTSDLLKYADRMGWRNLQSQFSNRNDKPEYRKNTNDASQNIKINPNQKTLSDTLMDLLAMQKNNNESILPVNNNSMKPYSNERREIPNSEVGQYFMNTQPKNSYWQTMGSNTSVFLNKPQFMERNLNGSSMGNHTNNLNKAYNQPPMAYNQPAMAYNHPAMFPSMQMTGNRSNYNYNQTGGVNNFH</sequence>
<dbReference type="OrthoDB" id="5877502at2759"/>
<name>A0A811U9W4_CERCA</name>
<feature type="region of interest" description="Disordered" evidence="1">
    <location>
        <begin position="287"/>
        <end position="306"/>
    </location>
</feature>
<comment type="caution">
    <text evidence="3">The sequence shown here is derived from an EMBL/GenBank/DDBJ whole genome shotgun (WGS) entry which is preliminary data.</text>
</comment>
<dbReference type="SMART" id="SM00451">
    <property type="entry name" value="ZnF_U1"/>
    <property type="match status" value="2"/>
</dbReference>
<feature type="region of interest" description="Disordered" evidence="1">
    <location>
        <begin position="675"/>
        <end position="694"/>
    </location>
</feature>
<keyword evidence="4" id="KW-1185">Reference proteome</keyword>